<dbReference type="Proteomes" id="UP000623440">
    <property type="component" value="Unassembled WGS sequence"/>
</dbReference>
<feature type="non-terminal residue" evidence="1">
    <location>
        <position position="321"/>
    </location>
</feature>
<evidence type="ECO:0000313" key="1">
    <source>
        <dbReference type="EMBL" id="MBD2535939.1"/>
    </source>
</evidence>
<dbReference type="NCBIfam" id="NF033572">
    <property type="entry name" value="transpos_ISKra4"/>
    <property type="match status" value="1"/>
</dbReference>
<proteinExistence type="predicted"/>
<dbReference type="EMBL" id="JACJSI010000358">
    <property type="protein sequence ID" value="MBD2535939.1"/>
    <property type="molecule type" value="Genomic_DNA"/>
</dbReference>
<keyword evidence="2" id="KW-1185">Reference proteome</keyword>
<name>A0ABR8E302_9NOSO</name>
<accession>A0ABR8E302</accession>
<sequence>MNQEKQERIKACLQELSTLLYEEADKSKVADLEGIEKTVRSQVLELVSPEIAPFFIKQTTKTNIGKTRKIKSLVGELKLKAKQIQRLGLKPRSRLSPLLQKCCLRLSANESYQKAEIEIEALTGVKVGHTTQQKLVLEQDFQLPVAKQAVSEVSVDGGKVRLSGQPQAGCHWRDYKTVRLQGIYYGAFFDDNQSLVDYVNSQRLVNPLVCLGDGHDGVWNLVKEFCKSENFGRWEILDWYHLKKNLYKVGGSLKRLKAAETLLWQGQVDNTQALFLHCRDKQAKNFIAYLEKHRSRIVNYAYYQAEQLCSIGSGAVESAIK</sequence>
<gene>
    <name evidence="1" type="ORF">H6G97_44060</name>
</gene>
<dbReference type="RefSeq" id="WP_190946723.1">
    <property type="nucleotide sequence ID" value="NZ_JACJSI010000358.1"/>
</dbReference>
<comment type="caution">
    <text evidence="1">The sequence shown here is derived from an EMBL/GenBank/DDBJ whole genome shotgun (WGS) entry which is preliminary data.</text>
</comment>
<evidence type="ECO:0000313" key="2">
    <source>
        <dbReference type="Proteomes" id="UP000623440"/>
    </source>
</evidence>
<protein>
    <submittedName>
        <fullName evidence="1">ISKra4 family transposase</fullName>
    </submittedName>
</protein>
<organism evidence="1 2">
    <name type="scientific">Nostoc flagelliforme FACHB-838</name>
    <dbReference type="NCBI Taxonomy" id="2692904"/>
    <lineage>
        <taxon>Bacteria</taxon>
        <taxon>Bacillati</taxon>
        <taxon>Cyanobacteriota</taxon>
        <taxon>Cyanophyceae</taxon>
        <taxon>Nostocales</taxon>
        <taxon>Nostocaceae</taxon>
        <taxon>Nostoc</taxon>
    </lineage>
</organism>
<reference evidence="1 2" key="1">
    <citation type="journal article" date="2020" name="ISME J.">
        <title>Comparative genomics reveals insights into cyanobacterial evolution and habitat adaptation.</title>
        <authorList>
            <person name="Chen M.Y."/>
            <person name="Teng W.K."/>
            <person name="Zhao L."/>
            <person name="Hu C.X."/>
            <person name="Zhou Y.K."/>
            <person name="Han B.P."/>
            <person name="Song L.R."/>
            <person name="Shu W.S."/>
        </authorList>
    </citation>
    <scope>NUCLEOTIDE SEQUENCE [LARGE SCALE GENOMIC DNA]</scope>
    <source>
        <strain evidence="1 2">FACHB-838</strain>
    </source>
</reference>